<proteinExistence type="predicted"/>
<protein>
    <recommendedName>
        <fullName evidence="3">Retrovirus-related Pol polyprotein from transposon TNT 1-94</fullName>
    </recommendedName>
</protein>
<feature type="non-terminal residue" evidence="1">
    <location>
        <position position="48"/>
    </location>
</feature>
<evidence type="ECO:0000313" key="2">
    <source>
        <dbReference type="Proteomes" id="UP000055024"/>
    </source>
</evidence>
<gene>
    <name evidence="1" type="ORF">T11_517</name>
</gene>
<dbReference type="EMBL" id="JYDP01004385">
    <property type="protein sequence ID" value="KRY94934.1"/>
    <property type="molecule type" value="Genomic_DNA"/>
</dbReference>
<accession>A0A0V1G9H2</accession>
<organism evidence="1 2">
    <name type="scientific">Trichinella zimbabwensis</name>
    <dbReference type="NCBI Taxonomy" id="268475"/>
    <lineage>
        <taxon>Eukaryota</taxon>
        <taxon>Metazoa</taxon>
        <taxon>Ecdysozoa</taxon>
        <taxon>Nematoda</taxon>
        <taxon>Enoplea</taxon>
        <taxon>Dorylaimia</taxon>
        <taxon>Trichinellida</taxon>
        <taxon>Trichinellidae</taxon>
        <taxon>Trichinella</taxon>
    </lineage>
</organism>
<keyword evidence="2" id="KW-1185">Reference proteome</keyword>
<dbReference type="OrthoDB" id="430476at2759"/>
<name>A0A0V1G9H2_9BILA</name>
<evidence type="ECO:0000313" key="1">
    <source>
        <dbReference type="EMBL" id="KRY94934.1"/>
    </source>
</evidence>
<comment type="caution">
    <text evidence="1">The sequence shown here is derived from an EMBL/GenBank/DDBJ whole genome shotgun (WGS) entry which is preliminary data.</text>
</comment>
<dbReference type="AlphaFoldDB" id="A0A0V1G9H2"/>
<evidence type="ECO:0008006" key="3">
    <source>
        <dbReference type="Google" id="ProtNLM"/>
    </source>
</evidence>
<reference evidence="1 2" key="1">
    <citation type="submission" date="2015-01" db="EMBL/GenBank/DDBJ databases">
        <title>Evolution of Trichinella species and genotypes.</title>
        <authorList>
            <person name="Korhonen P.K."/>
            <person name="Edoardo P."/>
            <person name="Giuseppe L.R."/>
            <person name="Gasser R.B."/>
        </authorList>
    </citation>
    <scope>NUCLEOTIDE SEQUENCE [LARGE SCALE GENOMIC DNA]</scope>
    <source>
        <strain evidence="1">ISS1029</strain>
    </source>
</reference>
<dbReference type="Proteomes" id="UP000055024">
    <property type="component" value="Unassembled WGS sequence"/>
</dbReference>
<sequence>MALTESVREVKWICQVLVDLGKNQLSLTPFLSSNLVVAFLTKNPQHHR</sequence>